<comment type="similarity">
    <text evidence="1">Belongs to the MobA/MobL family.</text>
</comment>
<accession>A0A8J6J9F7</accession>
<dbReference type="Pfam" id="PF03389">
    <property type="entry name" value="MobA_MobL"/>
    <property type="match status" value="1"/>
</dbReference>
<evidence type="ECO:0000313" key="6">
    <source>
        <dbReference type="Proteomes" id="UP000628736"/>
    </source>
</evidence>
<evidence type="ECO:0000313" key="5">
    <source>
        <dbReference type="EMBL" id="MBC5723236.1"/>
    </source>
</evidence>
<proteinExistence type="inferred from homology"/>
<feature type="domain" description="MobA/MobL protein" evidence="4">
    <location>
        <begin position="17"/>
        <end position="246"/>
    </location>
</feature>
<evidence type="ECO:0000259" key="4">
    <source>
        <dbReference type="Pfam" id="PF03389"/>
    </source>
</evidence>
<dbReference type="EMBL" id="JACOPO010000006">
    <property type="protein sequence ID" value="MBC5723236.1"/>
    <property type="molecule type" value="Genomic_DNA"/>
</dbReference>
<comment type="caution">
    <text evidence="5">The sequence shown here is derived from an EMBL/GenBank/DDBJ whole genome shotgun (WGS) entry which is preliminary data.</text>
</comment>
<dbReference type="Gene3D" id="3.30.930.30">
    <property type="match status" value="1"/>
</dbReference>
<dbReference type="NCBIfam" id="NF041496">
    <property type="entry name" value="MobQ"/>
    <property type="match status" value="1"/>
</dbReference>
<name>A0A8J6J9F7_9FIRM</name>
<evidence type="ECO:0000256" key="2">
    <source>
        <dbReference type="ARBA" id="ARBA00022971"/>
    </source>
</evidence>
<dbReference type="RefSeq" id="WP_186853104.1">
    <property type="nucleotide sequence ID" value="NZ_JACOPO010000006.1"/>
</dbReference>
<keyword evidence="6" id="KW-1185">Reference proteome</keyword>
<organism evidence="5 6">
    <name type="scientific">Flintibacter hominis</name>
    <dbReference type="NCBI Taxonomy" id="2763048"/>
    <lineage>
        <taxon>Bacteria</taxon>
        <taxon>Bacillati</taxon>
        <taxon>Bacillota</taxon>
        <taxon>Clostridia</taxon>
        <taxon>Eubacteriales</taxon>
        <taxon>Flintibacter</taxon>
    </lineage>
</organism>
<gene>
    <name evidence="5" type="ORF">H8S11_10485</name>
</gene>
<dbReference type="Proteomes" id="UP000628736">
    <property type="component" value="Unassembled WGS sequence"/>
</dbReference>
<reference evidence="5" key="1">
    <citation type="submission" date="2020-08" db="EMBL/GenBank/DDBJ databases">
        <title>Genome public.</title>
        <authorList>
            <person name="Liu C."/>
            <person name="Sun Q."/>
        </authorList>
    </citation>
    <scope>NUCLEOTIDE SEQUENCE</scope>
    <source>
        <strain evidence="5">NSJ-23</strain>
    </source>
</reference>
<feature type="region of interest" description="Disordered" evidence="3">
    <location>
        <begin position="460"/>
        <end position="488"/>
    </location>
</feature>
<dbReference type="InterPro" id="IPR005053">
    <property type="entry name" value="MobA_MobL"/>
</dbReference>
<evidence type="ECO:0000256" key="1">
    <source>
        <dbReference type="ARBA" id="ARBA00010873"/>
    </source>
</evidence>
<evidence type="ECO:0000256" key="3">
    <source>
        <dbReference type="SAM" id="MobiDB-lite"/>
    </source>
</evidence>
<sequence length="488" mass="56108">MALFHLHVTQVKRSAGQSVVTSAAYRAGEKLYSEYYGEVSDYTHKGGVVCTDILLPPQAPNQYQDRATLWNAVEKAERGKKAQLAYSFDIALQNEFSLEENIALARQFVSEQLVGRGMIADFAIHQPDKEDGGIPNPHFHVLCPIRPIEPDGKWGCKQRRRYRLDEDGNRIMGEDGKPLFDAVPTTDWGSPETLEQWRKAWAAMVNAKFEEKGLTCRVDHRSYERQGLDLLPTIHEGVAVRQMEAKGITTDKGDLNRWIKKANNILRDIRKKIAGLTDWIKAIKEELSQPQAPTLVALLTDYYEGRNTGAWSRNARIGNLKDFAEAVNFLTEKGIVTLENLEAHIAAQGERAEAVNTSMKAKSARMNELKELLRLAALYRDTKPIYDEWKGIKWKGKREKFERAHEGELRTFHMARRKLDKHRSPAGKIPVHAWEQEQARLQQEYKSEYEQYKPIQDDLRRLQQVKRNADAAIHQQEQTQQKRREVER</sequence>
<keyword evidence="2" id="KW-0184">Conjugation</keyword>
<dbReference type="AlphaFoldDB" id="A0A8J6J9F7"/>
<protein>
    <submittedName>
        <fullName evidence="5">MobA/MobL family protein</fullName>
    </submittedName>
</protein>